<evidence type="ECO:0000313" key="2">
    <source>
        <dbReference type="EMBL" id="KAJ8533019.1"/>
    </source>
</evidence>
<dbReference type="PANTHER" id="PTHR35117">
    <property type="entry name" value="MYOSIN-M HEAVY PROTEIN"/>
    <property type="match status" value="1"/>
</dbReference>
<dbReference type="Proteomes" id="UP001152561">
    <property type="component" value="Unassembled WGS sequence"/>
</dbReference>
<reference evidence="3" key="1">
    <citation type="journal article" date="2023" name="Proc. Natl. Acad. Sci. U.S.A.">
        <title>Genomic and structural basis for evolution of tropane alkaloid biosynthesis.</title>
        <authorList>
            <person name="Wanga Y.-J."/>
            <person name="Taina T."/>
            <person name="Yua J.-Y."/>
            <person name="Lia J."/>
            <person name="Xua B."/>
            <person name="Chenc J."/>
            <person name="D'Auriad J.C."/>
            <person name="Huanga J.-P."/>
            <person name="Huanga S.-X."/>
        </authorList>
    </citation>
    <scope>NUCLEOTIDE SEQUENCE [LARGE SCALE GENOMIC DNA]</scope>
    <source>
        <strain evidence="3">cv. KIB-2019</strain>
    </source>
</reference>
<dbReference type="AlphaFoldDB" id="A0A9Q1QZI9"/>
<feature type="region of interest" description="Disordered" evidence="1">
    <location>
        <begin position="172"/>
        <end position="203"/>
    </location>
</feature>
<gene>
    <name evidence="2" type="ORF">K7X08_015908</name>
</gene>
<name>A0A9Q1QZI9_9SOLA</name>
<organism evidence="2 3">
    <name type="scientific">Anisodus acutangulus</name>
    <dbReference type="NCBI Taxonomy" id="402998"/>
    <lineage>
        <taxon>Eukaryota</taxon>
        <taxon>Viridiplantae</taxon>
        <taxon>Streptophyta</taxon>
        <taxon>Embryophyta</taxon>
        <taxon>Tracheophyta</taxon>
        <taxon>Spermatophyta</taxon>
        <taxon>Magnoliopsida</taxon>
        <taxon>eudicotyledons</taxon>
        <taxon>Gunneridae</taxon>
        <taxon>Pentapetalae</taxon>
        <taxon>asterids</taxon>
        <taxon>lamiids</taxon>
        <taxon>Solanales</taxon>
        <taxon>Solanaceae</taxon>
        <taxon>Solanoideae</taxon>
        <taxon>Hyoscyameae</taxon>
        <taxon>Anisodus</taxon>
    </lineage>
</organism>
<keyword evidence="3" id="KW-1185">Reference proteome</keyword>
<feature type="region of interest" description="Disordered" evidence="1">
    <location>
        <begin position="215"/>
        <end position="248"/>
    </location>
</feature>
<comment type="caution">
    <text evidence="2">The sequence shown here is derived from an EMBL/GenBank/DDBJ whole genome shotgun (WGS) entry which is preliminary data.</text>
</comment>
<proteinExistence type="predicted"/>
<feature type="region of interest" description="Disordered" evidence="1">
    <location>
        <begin position="365"/>
        <end position="385"/>
    </location>
</feature>
<evidence type="ECO:0000256" key="1">
    <source>
        <dbReference type="SAM" id="MobiDB-lite"/>
    </source>
</evidence>
<dbReference type="OrthoDB" id="1939654at2759"/>
<protein>
    <submittedName>
        <fullName evidence="2">Uncharacterized protein</fullName>
    </submittedName>
</protein>
<sequence length="438" mass="47728">MLLLPLMSTFRSEALHLLAKSPVNEAPRSLLSLGDMLDEYISLKEQKVFLDQEKCRLDHEKTRLQNLLNGMQHVMNAYNASTNLTPSSSMAAASSMPKTGALPNIVNGSSSGYYFAYRSTALMSASMPSNTALDTMRFSNPSSIPSTSKRKGVKDVSAAPIIAKRSRKHLITSHLSLKDPSTDAQPTSSAKHNNVVNSSAVQLSDPATASDRYQFKDLIPKTPPRATSSQTDKSISPLEVCSTATSSKNVTPSRVTATNYTIISSETIRVSPCKQIFYSIERNHCISISSPVKTNLKRPIRRDQVKKMAAGTDMISTSESEKEGDIFYLDLPNLDALGVDFNLSEQLFDFDLDGEGIDYSCQETLHSSPDSFSGSPHESGNVNTDANQMTSQISSRVTEVFSEQDLNLLGSDSLTTMKSVTKCIQIVSPVKSIGSLRD</sequence>
<evidence type="ECO:0000313" key="3">
    <source>
        <dbReference type="Proteomes" id="UP001152561"/>
    </source>
</evidence>
<feature type="compositionally biased region" description="Polar residues" evidence="1">
    <location>
        <begin position="225"/>
        <end position="234"/>
    </location>
</feature>
<accession>A0A9Q1QZI9</accession>
<feature type="compositionally biased region" description="Polar residues" evidence="1">
    <location>
        <begin position="182"/>
        <end position="203"/>
    </location>
</feature>
<dbReference type="PANTHER" id="PTHR35117:SF1">
    <property type="entry name" value="MYOSIN-M HEAVY PROTEIN"/>
    <property type="match status" value="1"/>
</dbReference>
<dbReference type="EMBL" id="JAJAGQ010000020">
    <property type="protein sequence ID" value="KAJ8533019.1"/>
    <property type="molecule type" value="Genomic_DNA"/>
</dbReference>